<evidence type="ECO:0000256" key="2">
    <source>
        <dbReference type="ARBA" id="ARBA00031870"/>
    </source>
</evidence>
<name>A0A657IU33_9MICC</name>
<evidence type="ECO:0000256" key="4">
    <source>
        <dbReference type="SAM" id="MobiDB-lite"/>
    </source>
</evidence>
<dbReference type="InterPro" id="IPR020103">
    <property type="entry name" value="PsdUridine_synth_cat_dom_sf"/>
</dbReference>
<evidence type="ECO:0000256" key="3">
    <source>
        <dbReference type="ARBA" id="ARBA00033164"/>
    </source>
</evidence>
<dbReference type="GO" id="GO:0140098">
    <property type="term" value="F:catalytic activity, acting on RNA"/>
    <property type="evidence" value="ECO:0007669"/>
    <property type="project" value="UniProtKB-ARBA"/>
</dbReference>
<dbReference type="Pfam" id="PF00849">
    <property type="entry name" value="PseudoU_synth_2"/>
    <property type="match status" value="1"/>
</dbReference>
<dbReference type="Gene3D" id="3.30.2350.10">
    <property type="entry name" value="Pseudouridine synthase"/>
    <property type="match status" value="1"/>
</dbReference>
<evidence type="ECO:0000313" key="6">
    <source>
        <dbReference type="EMBL" id="OAX58520.1"/>
    </source>
</evidence>
<dbReference type="SUPFAM" id="SSF55120">
    <property type="entry name" value="Pseudouridine synthase"/>
    <property type="match status" value="1"/>
</dbReference>
<proteinExistence type="predicted"/>
<protein>
    <recommendedName>
        <fullName evidence="2">RNA pseudouridylate synthase</fullName>
    </recommendedName>
    <alternativeName>
        <fullName evidence="3">RNA-uridine isomerase</fullName>
    </alternativeName>
</protein>
<dbReference type="InterPro" id="IPR050188">
    <property type="entry name" value="RluA_PseudoU_synthase"/>
</dbReference>
<comment type="catalytic activity">
    <reaction evidence="1">
        <text>a uridine in RNA = a pseudouridine in RNA</text>
        <dbReference type="Rhea" id="RHEA:48348"/>
        <dbReference type="Rhea" id="RHEA-COMP:12068"/>
        <dbReference type="Rhea" id="RHEA-COMP:12069"/>
        <dbReference type="ChEBI" id="CHEBI:65314"/>
        <dbReference type="ChEBI" id="CHEBI:65315"/>
    </reaction>
</comment>
<feature type="compositionally biased region" description="Low complexity" evidence="4">
    <location>
        <begin position="1"/>
        <end position="18"/>
    </location>
</feature>
<feature type="domain" description="Pseudouridine synthase RsuA/RluA-like" evidence="5">
    <location>
        <begin position="125"/>
        <end position="293"/>
    </location>
</feature>
<dbReference type="InterPro" id="IPR006224">
    <property type="entry name" value="PsdUridine_synth_RluA-like_CS"/>
</dbReference>
<dbReference type="GO" id="GO:0009982">
    <property type="term" value="F:pseudouridine synthase activity"/>
    <property type="evidence" value="ECO:0007669"/>
    <property type="project" value="InterPro"/>
</dbReference>
<organism evidence="6 7">
    <name type="scientific">Rothia kristinae</name>
    <dbReference type="NCBI Taxonomy" id="37923"/>
    <lineage>
        <taxon>Bacteria</taxon>
        <taxon>Bacillati</taxon>
        <taxon>Actinomycetota</taxon>
        <taxon>Actinomycetes</taxon>
        <taxon>Micrococcales</taxon>
        <taxon>Micrococcaceae</taxon>
        <taxon>Rothia</taxon>
    </lineage>
</organism>
<evidence type="ECO:0000256" key="1">
    <source>
        <dbReference type="ARBA" id="ARBA00000073"/>
    </source>
</evidence>
<evidence type="ECO:0000313" key="7">
    <source>
        <dbReference type="Proteomes" id="UP000092021"/>
    </source>
</evidence>
<dbReference type="Proteomes" id="UP000092021">
    <property type="component" value="Unassembled WGS sequence"/>
</dbReference>
<gene>
    <name evidence="6" type="ORF">A5N15_07925</name>
</gene>
<evidence type="ECO:0000259" key="5">
    <source>
        <dbReference type="Pfam" id="PF00849"/>
    </source>
</evidence>
<accession>A0A657IU33</accession>
<sequence length="351" mass="37628">MTCPGSCGPPWTTPGCGPAVPGDGPPIPVPSARFHPRAGVSPTRIRLPNDEHHDTVAAYLTHRFPPHDVEHTAALFARGAVFGPDGEPLGADTSYRPGGHVWVFRPLPSEPPVPTDLPVLYEDEHVLAVDKPHGLAVTPRGGFVRQTVVTLLRAQGERDGDPAAALISPVHRLDRLTAGVLLLAKTREARGPLQRQFEAREAQKVYELLAPLRPQPAEGMSEDPVAMPAAPDPPLRVRSRLVKPEGSLRVLSIPGAANSVTEVRLLAARDGDLGLYEARPLTGRTHQIRVHLAGLGRPILGDPLYGPAPTDVAGTPEVPLALLARQLRVRHPVTGAPLTLRSRRRLEAPDP</sequence>
<dbReference type="GO" id="GO:0000455">
    <property type="term" value="P:enzyme-directed rRNA pseudouridine synthesis"/>
    <property type="evidence" value="ECO:0007669"/>
    <property type="project" value="TreeGrafter"/>
</dbReference>
<comment type="caution">
    <text evidence="6">The sequence shown here is derived from an EMBL/GenBank/DDBJ whole genome shotgun (WGS) entry which is preliminary data.</text>
</comment>
<feature type="region of interest" description="Disordered" evidence="4">
    <location>
        <begin position="1"/>
        <end position="47"/>
    </location>
</feature>
<dbReference type="EMBL" id="LWGZ01000705">
    <property type="protein sequence ID" value="OAX58520.1"/>
    <property type="molecule type" value="Genomic_DNA"/>
</dbReference>
<dbReference type="AlphaFoldDB" id="A0A657IU33"/>
<dbReference type="GO" id="GO:0003723">
    <property type="term" value="F:RNA binding"/>
    <property type="evidence" value="ECO:0007669"/>
    <property type="project" value="InterPro"/>
</dbReference>
<reference evidence="6 7" key="1">
    <citation type="submission" date="2016-04" db="EMBL/GenBank/DDBJ databases">
        <title>Identification of putative biosynthetic pathways for the production of bioactive secondary metabolites by the marine actinomycete Kocuria kristinae RUTW2-3.</title>
        <authorList>
            <person name="Waterworth S.C."/>
            <person name="Walmsley T.A."/>
            <person name="Matongo T."/>
            <person name="Davies-Coleman M.T."/>
            <person name="Dorrington R.A."/>
        </authorList>
    </citation>
    <scope>NUCLEOTIDE SEQUENCE [LARGE SCALE GENOMIC DNA]</scope>
    <source>
        <strain evidence="6 7">RUTW4-5</strain>
    </source>
</reference>
<dbReference type="InterPro" id="IPR006145">
    <property type="entry name" value="PsdUridine_synth_RsuA/RluA"/>
</dbReference>
<dbReference type="PROSITE" id="PS01129">
    <property type="entry name" value="PSI_RLU"/>
    <property type="match status" value="1"/>
</dbReference>
<dbReference type="PANTHER" id="PTHR21600:SF84">
    <property type="entry name" value="PSEUDOURIDINE SYNTHASE RSUA_RLUA-LIKE DOMAIN-CONTAINING PROTEIN"/>
    <property type="match status" value="1"/>
</dbReference>
<dbReference type="PANTHER" id="PTHR21600">
    <property type="entry name" value="MITOCHONDRIAL RNA PSEUDOURIDINE SYNTHASE"/>
    <property type="match status" value="1"/>
</dbReference>